<dbReference type="Pfam" id="PF00391">
    <property type="entry name" value="PEP-utilizers"/>
    <property type="match status" value="1"/>
</dbReference>
<dbReference type="PANTHER" id="PTHR43030">
    <property type="entry name" value="PHOSPHOENOLPYRUVATE SYNTHASE"/>
    <property type="match status" value="1"/>
</dbReference>
<dbReference type="FunFam" id="3.30.470.20:FF:000017">
    <property type="entry name" value="Phosphoenolpyruvate synthase"/>
    <property type="match status" value="1"/>
</dbReference>
<dbReference type="InterPro" id="IPR018274">
    <property type="entry name" value="PEP_util_AS"/>
</dbReference>
<evidence type="ECO:0000256" key="11">
    <source>
        <dbReference type="ARBA" id="ARBA00022842"/>
    </source>
</evidence>
<dbReference type="InterPro" id="IPR036637">
    <property type="entry name" value="Phosphohistidine_dom_sf"/>
</dbReference>
<evidence type="ECO:0000256" key="9">
    <source>
        <dbReference type="ARBA" id="ARBA00022777"/>
    </source>
</evidence>
<evidence type="ECO:0000256" key="4">
    <source>
        <dbReference type="ARBA" id="ARBA00007837"/>
    </source>
</evidence>
<dbReference type="PRINTS" id="PR00086">
    <property type="entry name" value="LLDHDRGNASE"/>
</dbReference>
<dbReference type="InterPro" id="IPR015813">
    <property type="entry name" value="Pyrv/PenolPyrv_kinase-like_dom"/>
</dbReference>
<keyword evidence="9" id="KW-0418">Kinase</keyword>
<feature type="domain" description="PEP-utilising enzyme mobile" evidence="16">
    <location>
        <begin position="906"/>
        <end position="975"/>
    </location>
</feature>
<dbReference type="Pfam" id="PF02866">
    <property type="entry name" value="Ldh_1_C"/>
    <property type="match status" value="1"/>
</dbReference>
<dbReference type="InterPro" id="IPR036291">
    <property type="entry name" value="NAD(P)-bd_dom_sf"/>
</dbReference>
<dbReference type="SUPFAM" id="SSF52009">
    <property type="entry name" value="Phosphohistidine domain"/>
    <property type="match status" value="1"/>
</dbReference>
<dbReference type="GO" id="GO:0006094">
    <property type="term" value="P:gluconeogenesis"/>
    <property type="evidence" value="ECO:0007669"/>
    <property type="project" value="UniProtKB-UniPathway"/>
</dbReference>
<dbReference type="InterPro" id="IPR000121">
    <property type="entry name" value="PEP_util_C"/>
</dbReference>
<keyword evidence="10" id="KW-0067">ATP-binding</keyword>
<feature type="domain" description="PEP-utilising enzyme C-terminal" evidence="19">
    <location>
        <begin position="1001"/>
        <end position="1287"/>
    </location>
</feature>
<keyword evidence="11" id="KW-0460">Magnesium</keyword>
<dbReference type="InterPro" id="IPR040442">
    <property type="entry name" value="Pyrv_kinase-like_dom_sf"/>
</dbReference>
<gene>
    <name evidence="20" type="ORF">TCE0_018r06224</name>
</gene>
<keyword evidence="7" id="KW-0479">Metal-binding</keyword>
<dbReference type="Gene3D" id="3.20.20.60">
    <property type="entry name" value="Phosphoenolpyruvate-binding domains"/>
    <property type="match status" value="1"/>
</dbReference>
<evidence type="ECO:0000313" key="21">
    <source>
        <dbReference type="Proteomes" id="UP000053095"/>
    </source>
</evidence>
<evidence type="ECO:0000259" key="15">
    <source>
        <dbReference type="Pfam" id="PF00056"/>
    </source>
</evidence>
<dbReference type="Gene3D" id="3.90.110.10">
    <property type="entry name" value="Lactate dehydrogenase/glycoside hydrolase, family 4, C-terminal"/>
    <property type="match status" value="1"/>
</dbReference>
<evidence type="ECO:0000256" key="3">
    <source>
        <dbReference type="ARBA" id="ARBA00004742"/>
    </source>
</evidence>
<dbReference type="SUPFAM" id="SSF56327">
    <property type="entry name" value="LDH C-terminal domain-like"/>
    <property type="match status" value="1"/>
</dbReference>
<feature type="domain" description="Lactate/malate dehydrogenase C-terminal" evidence="18">
    <location>
        <begin position="1434"/>
        <end position="1588"/>
    </location>
</feature>
<evidence type="ECO:0000256" key="8">
    <source>
        <dbReference type="ARBA" id="ARBA00022741"/>
    </source>
</evidence>
<evidence type="ECO:0000259" key="17">
    <source>
        <dbReference type="Pfam" id="PF01326"/>
    </source>
</evidence>
<dbReference type="InterPro" id="IPR001557">
    <property type="entry name" value="L-lactate/malate_DH"/>
</dbReference>
<evidence type="ECO:0000256" key="14">
    <source>
        <dbReference type="SAM" id="SignalP"/>
    </source>
</evidence>
<comment type="similarity">
    <text evidence="4">Belongs to the PEP-utilizing enzyme family.</text>
</comment>
<comment type="cofactor">
    <cofactor evidence="1">
        <name>Mg(2+)</name>
        <dbReference type="ChEBI" id="CHEBI:18420"/>
    </cofactor>
</comment>
<evidence type="ECO:0000256" key="7">
    <source>
        <dbReference type="ARBA" id="ARBA00022723"/>
    </source>
</evidence>
<feature type="signal peptide" evidence="14">
    <location>
        <begin position="1"/>
        <end position="24"/>
    </location>
</feature>
<dbReference type="InterPro" id="IPR013815">
    <property type="entry name" value="ATP_grasp_subdomain_1"/>
</dbReference>
<dbReference type="GO" id="GO:0016616">
    <property type="term" value="F:oxidoreductase activity, acting on the CH-OH group of donors, NAD or NADP as acceptor"/>
    <property type="evidence" value="ECO:0007669"/>
    <property type="project" value="InterPro"/>
</dbReference>
<dbReference type="Gene3D" id="3.50.30.10">
    <property type="entry name" value="Phosphohistidine domain"/>
    <property type="match status" value="1"/>
</dbReference>
<dbReference type="InterPro" id="IPR023151">
    <property type="entry name" value="PEP_util_CS"/>
</dbReference>
<reference evidence="21" key="1">
    <citation type="journal article" date="2015" name="Genome Announc.">
        <title>Draft genome sequence of Talaromyces cellulolyticus strain Y-94, a source of lignocellulosic biomass-degrading enzymes.</title>
        <authorList>
            <person name="Fujii T."/>
            <person name="Koike H."/>
            <person name="Sawayama S."/>
            <person name="Yano S."/>
            <person name="Inoue H."/>
        </authorList>
    </citation>
    <scope>NUCLEOTIDE SEQUENCE [LARGE SCALE GENOMIC DNA]</scope>
    <source>
        <strain evidence="21">Y-94</strain>
    </source>
</reference>
<dbReference type="GO" id="GO:0046872">
    <property type="term" value="F:metal ion binding"/>
    <property type="evidence" value="ECO:0007669"/>
    <property type="project" value="UniProtKB-KW"/>
</dbReference>
<evidence type="ECO:0000259" key="19">
    <source>
        <dbReference type="Pfam" id="PF02896"/>
    </source>
</evidence>
<evidence type="ECO:0000256" key="5">
    <source>
        <dbReference type="ARBA" id="ARBA00011996"/>
    </source>
</evidence>
<dbReference type="Pfam" id="PF00056">
    <property type="entry name" value="Ldh_1_N"/>
    <property type="match status" value="1"/>
</dbReference>
<dbReference type="GO" id="GO:0008986">
    <property type="term" value="F:pyruvate, water dikinase activity"/>
    <property type="evidence" value="ECO:0007669"/>
    <property type="project" value="UniProtKB-EC"/>
</dbReference>
<dbReference type="PROSITE" id="PS00370">
    <property type="entry name" value="PEP_ENZYMES_PHOS_SITE"/>
    <property type="match status" value="1"/>
</dbReference>
<evidence type="ECO:0000259" key="18">
    <source>
        <dbReference type="Pfam" id="PF02866"/>
    </source>
</evidence>
<dbReference type="InterPro" id="IPR002192">
    <property type="entry name" value="PPDK_AMP/ATP-bd"/>
</dbReference>
<evidence type="ECO:0000256" key="12">
    <source>
        <dbReference type="ARBA" id="ARBA00033470"/>
    </source>
</evidence>
<feature type="domain" description="Lactate/malate dehydrogenase N-terminal" evidence="15">
    <location>
        <begin position="1293"/>
        <end position="1431"/>
    </location>
</feature>
<comment type="catalytic activity">
    <reaction evidence="13">
        <text>pyruvate + ATP + H2O = phosphoenolpyruvate + AMP + phosphate + 2 H(+)</text>
        <dbReference type="Rhea" id="RHEA:11364"/>
        <dbReference type="ChEBI" id="CHEBI:15361"/>
        <dbReference type="ChEBI" id="CHEBI:15377"/>
        <dbReference type="ChEBI" id="CHEBI:15378"/>
        <dbReference type="ChEBI" id="CHEBI:30616"/>
        <dbReference type="ChEBI" id="CHEBI:43474"/>
        <dbReference type="ChEBI" id="CHEBI:58702"/>
        <dbReference type="ChEBI" id="CHEBI:456215"/>
        <dbReference type="EC" id="2.7.9.2"/>
    </reaction>
</comment>
<dbReference type="UniPathway" id="UPA00138"/>
<dbReference type="FunFam" id="3.30.1490.20:FF:000010">
    <property type="entry name" value="Phosphoenolpyruvate synthase"/>
    <property type="match status" value="1"/>
</dbReference>
<dbReference type="InterPro" id="IPR022383">
    <property type="entry name" value="Lactate/malate_DH_C"/>
</dbReference>
<keyword evidence="14" id="KW-0732">Signal</keyword>
<evidence type="ECO:0000256" key="1">
    <source>
        <dbReference type="ARBA" id="ARBA00001946"/>
    </source>
</evidence>
<dbReference type="PANTHER" id="PTHR43030:SF1">
    <property type="entry name" value="PHOSPHOENOLPYRUVATE SYNTHASE"/>
    <property type="match status" value="1"/>
</dbReference>
<evidence type="ECO:0000256" key="6">
    <source>
        <dbReference type="ARBA" id="ARBA00022679"/>
    </source>
</evidence>
<evidence type="ECO:0000256" key="10">
    <source>
        <dbReference type="ARBA" id="ARBA00022840"/>
    </source>
</evidence>
<dbReference type="SUPFAM" id="SSF56059">
    <property type="entry name" value="Glutathione synthetase ATP-binding domain-like"/>
    <property type="match status" value="1"/>
</dbReference>
<dbReference type="InterPro" id="IPR015955">
    <property type="entry name" value="Lactate_DH/Glyco_Ohase_4_C"/>
</dbReference>
<dbReference type="GO" id="GO:0019752">
    <property type="term" value="P:carboxylic acid metabolic process"/>
    <property type="evidence" value="ECO:0007669"/>
    <property type="project" value="InterPro"/>
</dbReference>
<evidence type="ECO:0000256" key="2">
    <source>
        <dbReference type="ARBA" id="ARBA00002988"/>
    </source>
</evidence>
<keyword evidence="6" id="KW-0808">Transferase</keyword>
<name>A0A510NX62_TALPI</name>
<dbReference type="Gene3D" id="3.40.50.720">
    <property type="entry name" value="NAD(P)-binding Rossmann-like Domain"/>
    <property type="match status" value="1"/>
</dbReference>
<dbReference type="InterPro" id="IPR001236">
    <property type="entry name" value="Lactate/malate_DH_N"/>
</dbReference>
<feature type="chain" id="PRO_5022033366" description="pyruvate, water dikinase" evidence="14">
    <location>
        <begin position="25"/>
        <end position="1597"/>
    </location>
</feature>
<dbReference type="InterPro" id="IPR008279">
    <property type="entry name" value="PEP-util_enz_mobile_dom"/>
</dbReference>
<dbReference type="EMBL" id="DF933814">
    <property type="protein sequence ID" value="GAM36825.1"/>
    <property type="molecule type" value="Genomic_DNA"/>
</dbReference>
<evidence type="ECO:0000256" key="13">
    <source>
        <dbReference type="ARBA" id="ARBA00047700"/>
    </source>
</evidence>
<sequence length="1597" mass="175885">MLIRGVTRLFLPLALLLVFVVVQLKRNLFPDPSRETHSKPSPDLDLSKHLDADDHDIYLDLEKVPLSDGNLVQSSGQLEAAAEILGQSPDSETTAQEKPDNTHNTIFSLSTASGTYFNISFSDYETLNPNIIPHPSSSDKWIIVAQEKAGDDQEGQHSAVSIQLVCDASFCSSDGGEVNAHDSCSLSRSRSGSNSETLSCITPPTILPIEATSSGNRCQGRWSPLSLNIGPHDARLFMGPEVPYVIYGSNSQFTCFGQWIHDFRKLVNWQSSLSSSLLDEDPRLQSTQTEKNTEMFSSATELYRPPPYGQIEKNWFIFWDSAGDAYVHYDVWPQRSFAKIERFQGNKLLVDESSMVSLTVGPDLAVLASTSDMTCMDRYMPQVPDKLEGFIHQATNSLSITLCKRSEPGCRPTDMNTFIFTIFQKKAHLGFGASSYEPYVMLFHRTAPFEIHSISTKPFWIYGRKPSLLERGTHEMIYITSMSWKCHGQRYHGYSDDVLFLAFGIDDSRTAGIDITASDLLKDMGFFRNFETLQRKDVAVVGGKNSSLGEMIGALGAKGIPVPPGFATTSNAYWGFLDENHLREKIAEVIADWQLGKSTLAESGYAARKLILHGNWPSRVADAIRTAYRELSTTAGVRNLSVAVRSSATAEDLPEASFAGQQESYLNISGETALLDACRRCYASLFTDRAISYRQAKGFDHLSIALSIGVQRMVRSDCAGSGVMFSIDTESGFDKVVLITAAWGLGENIVQGAVNPDEYQVFKPLLNESRFTPIIEKKCGDKLIKMVYGDKKVLTQNVPTSKEERDSFVLGDKEILQLSRWACTIEDYYGCPMDIEWAKDGKTGELFIVQSRPETVHSRRDAAVLKTYKVGEKGRLLTTGLSIGDAAVSGRVCLIESVQNMDQFVDGSILVTQTTDPDWVPIMRRAAAIITDHGGRTSHAAIVSRELGLPAVVGTRNATYILHTNQEVTVSCAEGENGFIYAGISDITTETVDLTRFPSGRTNVMINLGNPAAAYRWWRLPTDGIGLARMEFVVTNSIRVHPMALIHFDHLQDKEAKHRIARLTDRYSNKLEYFIDILSHSFAALCAAVYPKPAIIRMSDFKTNEYAGLIGGAEFEPQEQNPMLGFRGASRYYSPKYIEGFELECAAIKRLRDTMGFTNAIVMIPFCRTVSEAKKVQRVLADNGLRRGANGLQLYVTCEIPSNVILAEQFMEYFDGLSIGSNDLTQLVLGVDRDSEELAELFNEQDEAVKWMIAKAISLARKNGCKIGICGQAPSDHPEFAKFLVDMANPSFRIAIIGAGQVGGAVAYALILRSCASELLLVDVDLARRDAQVHDLSDVTYSSNSNTRVKAASHHEAGQCDIIVITAGSKYFIGETSILHMYRNVGIIRNVVKAMRPFKRDAVLLIVSNPVDLATQVAQQLSGLPDAQVIGSGTLLDSVRLSQLLADKAGISSKSTEILVLGIQGDSQVAVWSTAIVGGVPIGSSILSNTIDRRKLEQECKDRTKNIVKAKGATPYGVGSIVAKLCFSICFDERVVLPLSHLQHEIGLYFSSPVVLGRNGIVKSIEMPLTTDEKARLEQSTEELKEMIGRMSGDVQD</sequence>
<evidence type="ECO:0000259" key="16">
    <source>
        <dbReference type="Pfam" id="PF00391"/>
    </source>
</evidence>
<protein>
    <recommendedName>
        <fullName evidence="5">pyruvate, water dikinase</fullName>
        <ecNumber evidence="5">2.7.9.2</ecNumber>
    </recommendedName>
    <alternativeName>
        <fullName evidence="12">Pyruvate, water dikinase</fullName>
    </alternativeName>
</protein>
<dbReference type="Proteomes" id="UP000053095">
    <property type="component" value="Unassembled WGS sequence"/>
</dbReference>
<dbReference type="Gene3D" id="3.30.470.20">
    <property type="entry name" value="ATP-grasp fold, B domain"/>
    <property type="match status" value="1"/>
</dbReference>
<dbReference type="InterPro" id="IPR006319">
    <property type="entry name" value="PEP_synth"/>
</dbReference>
<dbReference type="Pfam" id="PF02896">
    <property type="entry name" value="PEP-utilizers_C"/>
    <property type="match status" value="1"/>
</dbReference>
<comment type="function">
    <text evidence="2">Catalyzes the phosphorylation of pyruvate to phosphoenolpyruvate.</text>
</comment>
<dbReference type="Pfam" id="PF01326">
    <property type="entry name" value="PPDK_N"/>
    <property type="match status" value="1"/>
</dbReference>
<proteinExistence type="inferred from homology"/>
<dbReference type="CDD" id="cd00300">
    <property type="entry name" value="LDH_like"/>
    <property type="match status" value="1"/>
</dbReference>
<organism evidence="20 21">
    <name type="scientific">Talaromyces pinophilus</name>
    <name type="common">Penicillium pinophilum</name>
    <dbReference type="NCBI Taxonomy" id="128442"/>
    <lineage>
        <taxon>Eukaryota</taxon>
        <taxon>Fungi</taxon>
        <taxon>Dikarya</taxon>
        <taxon>Ascomycota</taxon>
        <taxon>Pezizomycotina</taxon>
        <taxon>Eurotiomycetes</taxon>
        <taxon>Eurotiomycetidae</taxon>
        <taxon>Eurotiales</taxon>
        <taxon>Trichocomaceae</taxon>
        <taxon>Talaromyces</taxon>
        <taxon>Talaromyces sect. Talaromyces</taxon>
    </lineage>
</organism>
<dbReference type="GO" id="GO:0005524">
    <property type="term" value="F:ATP binding"/>
    <property type="evidence" value="ECO:0007669"/>
    <property type="project" value="UniProtKB-KW"/>
</dbReference>
<dbReference type="SUPFAM" id="SSF51621">
    <property type="entry name" value="Phosphoenolpyruvate/pyruvate domain"/>
    <property type="match status" value="1"/>
</dbReference>
<dbReference type="PROSITE" id="PS00742">
    <property type="entry name" value="PEP_ENZYMES_2"/>
    <property type="match status" value="1"/>
</dbReference>
<dbReference type="Gene3D" id="3.30.1490.20">
    <property type="entry name" value="ATP-grasp fold, A domain"/>
    <property type="match status" value="1"/>
</dbReference>
<evidence type="ECO:0000313" key="20">
    <source>
        <dbReference type="EMBL" id="GAM36825.1"/>
    </source>
</evidence>
<accession>A0A510NX62</accession>
<keyword evidence="21" id="KW-1185">Reference proteome</keyword>
<comment type="pathway">
    <text evidence="3">Carbohydrate biosynthesis; gluconeogenesis.</text>
</comment>
<dbReference type="NCBIfam" id="NF005057">
    <property type="entry name" value="PRK06464.1"/>
    <property type="match status" value="1"/>
</dbReference>
<feature type="domain" description="Pyruvate phosphate dikinase AMP/ATP-binding" evidence="17">
    <location>
        <begin position="539"/>
        <end position="863"/>
    </location>
</feature>
<keyword evidence="8" id="KW-0547">Nucleotide-binding</keyword>
<dbReference type="EC" id="2.7.9.2" evidence="5"/>
<dbReference type="NCBIfam" id="TIGR01418">
    <property type="entry name" value="PEP_synth"/>
    <property type="match status" value="1"/>
</dbReference>
<dbReference type="SUPFAM" id="SSF51735">
    <property type="entry name" value="NAD(P)-binding Rossmann-fold domains"/>
    <property type="match status" value="1"/>
</dbReference>